<dbReference type="OrthoDB" id="3210663at2"/>
<dbReference type="PROSITE" id="PS50943">
    <property type="entry name" value="HTH_CROC1"/>
    <property type="match status" value="1"/>
</dbReference>
<evidence type="ECO:0000313" key="2">
    <source>
        <dbReference type="EMBL" id="ARQ72033.1"/>
    </source>
</evidence>
<dbReference type="EMBL" id="CP021121">
    <property type="protein sequence ID" value="ARQ72033.1"/>
    <property type="molecule type" value="Genomic_DNA"/>
</dbReference>
<protein>
    <recommendedName>
        <fullName evidence="1">HTH cro/C1-type domain-containing protein</fullName>
    </recommendedName>
</protein>
<dbReference type="Pfam" id="PF01381">
    <property type="entry name" value="HTH_3"/>
    <property type="match status" value="1"/>
</dbReference>
<feature type="domain" description="HTH cro/C1-type" evidence="1">
    <location>
        <begin position="11"/>
        <end position="64"/>
    </location>
</feature>
<dbReference type="RefSeq" id="WP_086161866.1">
    <property type="nucleotide sequence ID" value="NZ_CP021121.1"/>
</dbReference>
<dbReference type="GO" id="GO:0003677">
    <property type="term" value="F:DNA binding"/>
    <property type="evidence" value="ECO:0007669"/>
    <property type="project" value="InterPro"/>
</dbReference>
<name>A0A1W7D4J6_9ACTN</name>
<evidence type="ECO:0000313" key="3">
    <source>
        <dbReference type="Proteomes" id="UP000194218"/>
    </source>
</evidence>
<dbReference type="KEGG" id="smao:CAG99_27245"/>
<dbReference type="InterPro" id="IPR010982">
    <property type="entry name" value="Lambda_DNA-bd_dom_sf"/>
</dbReference>
<dbReference type="InterPro" id="IPR001387">
    <property type="entry name" value="Cro/C1-type_HTH"/>
</dbReference>
<dbReference type="SUPFAM" id="SSF47413">
    <property type="entry name" value="lambda repressor-like DNA-binding domains"/>
    <property type="match status" value="1"/>
</dbReference>
<reference evidence="2 3" key="1">
    <citation type="submission" date="2017-05" db="EMBL/GenBank/DDBJ databases">
        <title>Complete genome sequence of Streptomyces sp. SCSIO 03032 revealed the diverse biosynthetic pathways for its bioactive secondary metabolites.</title>
        <authorList>
            <person name="Ma L."/>
            <person name="Zhu Y."/>
            <person name="Zhang W."/>
            <person name="Zhang G."/>
            <person name="Tian X."/>
            <person name="Zhang S."/>
            <person name="Zhang C."/>
        </authorList>
    </citation>
    <scope>NUCLEOTIDE SEQUENCE [LARGE SCALE GENOMIC DNA]</scope>
    <source>
        <strain evidence="2 3">SCSIO 03032</strain>
    </source>
</reference>
<dbReference type="AlphaFoldDB" id="A0A1W7D4J6"/>
<organism evidence="2 3">
    <name type="scientific">Streptomyces marincola</name>
    <dbReference type="NCBI Taxonomy" id="2878388"/>
    <lineage>
        <taxon>Bacteria</taxon>
        <taxon>Bacillati</taxon>
        <taxon>Actinomycetota</taxon>
        <taxon>Actinomycetes</taxon>
        <taxon>Kitasatosporales</taxon>
        <taxon>Streptomycetaceae</taxon>
        <taxon>Streptomyces</taxon>
    </lineage>
</organism>
<proteinExistence type="predicted"/>
<accession>A0A1W7D4J6</accession>
<dbReference type="Gene3D" id="1.10.260.40">
    <property type="entry name" value="lambda repressor-like DNA-binding domains"/>
    <property type="match status" value="1"/>
</dbReference>
<dbReference type="SMART" id="SM00530">
    <property type="entry name" value="HTH_XRE"/>
    <property type="match status" value="1"/>
</dbReference>
<evidence type="ECO:0000259" key="1">
    <source>
        <dbReference type="PROSITE" id="PS50943"/>
    </source>
</evidence>
<sequence>MGDDNATGRRVRRAREDLGLTQERLAERAGLSLGVIKKIERGGVCRIDTYHAIARALGLRTSQLFEPLELGADMHAGDRSIALMPLRQAISPPLTITGHPALGEMGEEVRLDHLRETVRALAGLYHADDYRALGAALPGAVAAAHQAVRHFDTGPERREALLIRATALLEAGRYLTQVRAYDLGHVALTDAVRDAVAAGDRMKAAAGVYLQGWTLLRQSRFDEAERLSIATADEVEPRLSRATRAELGLWGRLLLRASTSAARNAKDTEARQLLRIARAAAVALGDVSATDPHSYGRFDWSSVALMGIENNMIAKRYDRVLMLSERLPGSLTLTSDNRHRHMLDVALAEAEVRRPDEAFRTLSRLRSTTPEWLRHQQLGRDVFRAARKRKRAALTGEQREIGEFLGVR</sequence>
<keyword evidence="3" id="KW-1185">Reference proteome</keyword>
<dbReference type="CDD" id="cd00093">
    <property type="entry name" value="HTH_XRE"/>
    <property type="match status" value="1"/>
</dbReference>
<dbReference type="Proteomes" id="UP000194218">
    <property type="component" value="Chromosome"/>
</dbReference>
<gene>
    <name evidence="2" type="ORF">CAG99_27245</name>
</gene>